<dbReference type="EMBL" id="QAOL01000030">
    <property type="protein sequence ID" value="PTQ81757.1"/>
    <property type="molecule type" value="Genomic_DNA"/>
</dbReference>
<dbReference type="PROSITE" id="PS51257">
    <property type="entry name" value="PROKAR_LIPOPROTEIN"/>
    <property type="match status" value="1"/>
</dbReference>
<name>A0A0S3AMA6_9PROT</name>
<reference evidence="5" key="2">
    <citation type="submission" date="2016-10" db="EMBL/GenBank/DDBJ databases">
        <authorList>
            <person name="Varghese N."/>
            <person name="Submissions S."/>
        </authorList>
    </citation>
    <scope>NUCLEOTIDE SEQUENCE [LARGE SCALE GENOMIC DNA]</scope>
    <source>
        <strain evidence="5">Nm10</strain>
    </source>
</reference>
<dbReference type="EMBL" id="FNLN01000011">
    <property type="protein sequence ID" value="SDT92464.1"/>
    <property type="molecule type" value="Genomic_DNA"/>
</dbReference>
<dbReference type="InterPro" id="IPR027584">
    <property type="entry name" value="TrbK_RP4"/>
</dbReference>
<evidence type="ECO:0000313" key="5">
    <source>
        <dbReference type="Proteomes" id="UP000182882"/>
    </source>
</evidence>
<reference evidence="4" key="3">
    <citation type="submission" date="2017-09" db="EMBL/GenBank/DDBJ databases">
        <authorList>
            <person name="Ehlers B."/>
            <person name="Leendertz F.H."/>
        </authorList>
    </citation>
    <scope>NUCLEOTIDE SEQUENCE [LARGE SCALE GENOMIC DNA]</scope>
    <source>
        <strain evidence="4">Nm42</strain>
    </source>
</reference>
<feature type="chain" id="PRO_5015044470" evidence="1">
    <location>
        <begin position="30"/>
        <end position="63"/>
    </location>
</feature>
<keyword evidence="2" id="KW-0449">Lipoprotein</keyword>
<dbReference type="KEGG" id="nur:ATY38_14310"/>
<protein>
    <submittedName>
        <fullName evidence="2">Entry exclusion lipoprotein TrbK</fullName>
    </submittedName>
</protein>
<reference evidence="3" key="1">
    <citation type="submission" date="2016-10" db="EMBL/GenBank/DDBJ databases">
        <authorList>
            <person name="de Groot N.N."/>
        </authorList>
    </citation>
    <scope>NUCLEOTIDE SEQUENCE [LARGE SCALE GENOMIC DNA]</scope>
    <source>
        <strain evidence="3">Nm10</strain>
    </source>
</reference>
<gene>
    <name evidence="2" type="ORF">C8R28_103023</name>
    <name evidence="3" type="ORF">SAMN05216406_11111</name>
    <name evidence="4" type="ORF">SAMN06297164_2915</name>
</gene>
<dbReference type="Proteomes" id="UP000182882">
    <property type="component" value="Unassembled WGS sequence"/>
</dbReference>
<organism evidence="2 6">
    <name type="scientific">Nitrosomonas ureae</name>
    <dbReference type="NCBI Taxonomy" id="44577"/>
    <lineage>
        <taxon>Bacteria</taxon>
        <taxon>Pseudomonadati</taxon>
        <taxon>Pseudomonadota</taxon>
        <taxon>Betaproteobacteria</taxon>
        <taxon>Nitrosomonadales</taxon>
        <taxon>Nitrosomonadaceae</taxon>
        <taxon>Nitrosomonas</taxon>
    </lineage>
</organism>
<keyword evidence="1" id="KW-0732">Signal</keyword>
<dbReference type="Proteomes" id="UP000219335">
    <property type="component" value="Unassembled WGS sequence"/>
</dbReference>
<evidence type="ECO:0000313" key="6">
    <source>
        <dbReference type="Proteomes" id="UP000244110"/>
    </source>
</evidence>
<dbReference type="AlphaFoldDB" id="A0A0S3AMA6"/>
<evidence type="ECO:0000313" key="4">
    <source>
        <dbReference type="EMBL" id="SOD20852.1"/>
    </source>
</evidence>
<evidence type="ECO:0000313" key="2">
    <source>
        <dbReference type="EMBL" id="PTQ81757.1"/>
    </source>
</evidence>
<feature type="signal peptide" evidence="1">
    <location>
        <begin position="1"/>
        <end position="29"/>
    </location>
</feature>
<dbReference type="EMBL" id="OCMU01000002">
    <property type="protein sequence ID" value="SOD20852.1"/>
    <property type="molecule type" value="Genomic_DNA"/>
</dbReference>
<proteinExistence type="predicted"/>
<reference evidence="2 6" key="4">
    <citation type="submission" date="2018-04" db="EMBL/GenBank/DDBJ databases">
        <title>Active sludge and wastewater microbial communities from Klosterneuburg, Austria.</title>
        <authorList>
            <person name="Wagner M."/>
        </authorList>
    </citation>
    <scope>NUCLEOTIDE SEQUENCE [LARGE SCALE GENOMIC DNA]</scope>
    <source>
        <strain evidence="2 6">Nm4</strain>
    </source>
</reference>
<sequence>MNFKKYSVACMIVLCFSLIGCGGVPEANAVNCAGKGLESSLADLKDDEAARQAFLDQCDALKK</sequence>
<evidence type="ECO:0000256" key="1">
    <source>
        <dbReference type="SAM" id="SignalP"/>
    </source>
</evidence>
<dbReference type="NCBIfam" id="TIGR04359">
    <property type="entry name" value="TrbK_RP4"/>
    <property type="match status" value="1"/>
</dbReference>
<evidence type="ECO:0000313" key="3">
    <source>
        <dbReference type="EMBL" id="SDT92464.1"/>
    </source>
</evidence>
<dbReference type="RefSeq" id="WP_062559885.1">
    <property type="nucleotide sequence ID" value="NZ_CP013341.1"/>
</dbReference>
<accession>A0A0S3AMA6</accession>
<dbReference type="Proteomes" id="UP000244110">
    <property type="component" value="Unassembled WGS sequence"/>
</dbReference>
<keyword evidence="5" id="KW-1185">Reference proteome</keyword>